<name>A0A067QJL3_ZOONE</name>
<dbReference type="EMBL" id="KK853408">
    <property type="protein sequence ID" value="KDR07803.1"/>
    <property type="molecule type" value="Genomic_DNA"/>
</dbReference>
<dbReference type="AlphaFoldDB" id="A0A067QJL3"/>
<dbReference type="InParanoid" id="A0A067QJL3"/>
<evidence type="ECO:0000313" key="1">
    <source>
        <dbReference type="EMBL" id="KDR07803.1"/>
    </source>
</evidence>
<accession>A0A067QJL3</accession>
<gene>
    <name evidence="1" type="ORF">L798_02433</name>
</gene>
<reference evidence="1 2" key="1">
    <citation type="journal article" date="2014" name="Nat. Commun.">
        <title>Molecular traces of alternative social organization in a termite genome.</title>
        <authorList>
            <person name="Terrapon N."/>
            <person name="Li C."/>
            <person name="Robertson H.M."/>
            <person name="Ji L."/>
            <person name="Meng X."/>
            <person name="Booth W."/>
            <person name="Chen Z."/>
            <person name="Childers C.P."/>
            <person name="Glastad K.M."/>
            <person name="Gokhale K."/>
            <person name="Gowin J."/>
            <person name="Gronenberg W."/>
            <person name="Hermansen R.A."/>
            <person name="Hu H."/>
            <person name="Hunt B.G."/>
            <person name="Huylmans A.K."/>
            <person name="Khalil S.M."/>
            <person name="Mitchell R.D."/>
            <person name="Munoz-Torres M.C."/>
            <person name="Mustard J.A."/>
            <person name="Pan H."/>
            <person name="Reese J.T."/>
            <person name="Scharf M.E."/>
            <person name="Sun F."/>
            <person name="Vogel H."/>
            <person name="Xiao J."/>
            <person name="Yang W."/>
            <person name="Yang Z."/>
            <person name="Yang Z."/>
            <person name="Zhou J."/>
            <person name="Zhu J."/>
            <person name="Brent C.S."/>
            <person name="Elsik C.G."/>
            <person name="Goodisman M.A."/>
            <person name="Liberles D.A."/>
            <person name="Roe R.M."/>
            <person name="Vargo E.L."/>
            <person name="Vilcinskas A."/>
            <person name="Wang J."/>
            <person name="Bornberg-Bauer E."/>
            <person name="Korb J."/>
            <person name="Zhang G."/>
            <person name="Liebig J."/>
        </authorList>
    </citation>
    <scope>NUCLEOTIDE SEQUENCE [LARGE SCALE GENOMIC DNA]</scope>
    <source>
        <tissue evidence="1">Whole organism</tissue>
    </source>
</reference>
<proteinExistence type="predicted"/>
<keyword evidence="2" id="KW-1185">Reference proteome</keyword>
<dbReference type="Proteomes" id="UP000027135">
    <property type="component" value="Unassembled WGS sequence"/>
</dbReference>
<sequence length="57" mass="6484">MGGVDVSGQLYILAALTQDWRMWIEICITEDKDQWQALMNTVTNLQVSQKTGNSIIR</sequence>
<evidence type="ECO:0000313" key="2">
    <source>
        <dbReference type="Proteomes" id="UP000027135"/>
    </source>
</evidence>
<organism evidence="1 2">
    <name type="scientific">Zootermopsis nevadensis</name>
    <name type="common">Dampwood termite</name>
    <dbReference type="NCBI Taxonomy" id="136037"/>
    <lineage>
        <taxon>Eukaryota</taxon>
        <taxon>Metazoa</taxon>
        <taxon>Ecdysozoa</taxon>
        <taxon>Arthropoda</taxon>
        <taxon>Hexapoda</taxon>
        <taxon>Insecta</taxon>
        <taxon>Pterygota</taxon>
        <taxon>Neoptera</taxon>
        <taxon>Polyneoptera</taxon>
        <taxon>Dictyoptera</taxon>
        <taxon>Blattodea</taxon>
        <taxon>Blattoidea</taxon>
        <taxon>Termitoidae</taxon>
        <taxon>Termopsidae</taxon>
        <taxon>Zootermopsis</taxon>
    </lineage>
</organism>
<protein>
    <submittedName>
        <fullName evidence="1">Uncharacterized protein</fullName>
    </submittedName>
</protein>